<organism evidence="12 13">
    <name type="scientific">Cetobacterium ceti</name>
    <dbReference type="NCBI Taxonomy" id="180163"/>
    <lineage>
        <taxon>Bacteria</taxon>
        <taxon>Fusobacteriati</taxon>
        <taxon>Fusobacteriota</taxon>
        <taxon>Fusobacteriia</taxon>
        <taxon>Fusobacteriales</taxon>
        <taxon>Fusobacteriaceae</taxon>
        <taxon>Cetobacterium</taxon>
    </lineage>
</organism>
<dbReference type="RefSeq" id="WP_078694538.1">
    <property type="nucleotide sequence ID" value="NZ_FUWX01000016.1"/>
</dbReference>
<name>A0A1T4PRK1_9FUSO</name>
<evidence type="ECO:0000259" key="9">
    <source>
        <dbReference type="Pfam" id="PF00712"/>
    </source>
</evidence>
<evidence type="ECO:0000256" key="2">
    <source>
        <dbReference type="ARBA" id="ARBA00010752"/>
    </source>
</evidence>
<dbReference type="GO" id="GO:0003887">
    <property type="term" value="F:DNA-directed DNA polymerase activity"/>
    <property type="evidence" value="ECO:0007669"/>
    <property type="project" value="UniProtKB-KW"/>
</dbReference>
<dbReference type="InterPro" id="IPR022637">
    <property type="entry name" value="DNA_polIII_beta_cen"/>
</dbReference>
<evidence type="ECO:0000313" key="12">
    <source>
        <dbReference type="EMBL" id="SJZ94210.1"/>
    </source>
</evidence>
<keyword evidence="3" id="KW-0963">Cytoplasm</keyword>
<feature type="domain" description="DNA polymerase III beta sliding clamp N-terminal" evidence="9">
    <location>
        <begin position="1"/>
        <end position="113"/>
    </location>
</feature>
<comment type="subcellular location">
    <subcellularLocation>
        <location evidence="1">Cytoplasm</location>
    </subcellularLocation>
</comment>
<dbReference type="GO" id="GO:0003677">
    <property type="term" value="F:DNA binding"/>
    <property type="evidence" value="ECO:0007669"/>
    <property type="project" value="UniProtKB-KW"/>
</dbReference>
<evidence type="ECO:0000256" key="1">
    <source>
        <dbReference type="ARBA" id="ARBA00004496"/>
    </source>
</evidence>
<dbReference type="Pfam" id="PF02767">
    <property type="entry name" value="DNA_pol3_beta_2"/>
    <property type="match status" value="1"/>
</dbReference>
<dbReference type="AlphaFoldDB" id="A0A1T4PRK1"/>
<keyword evidence="4" id="KW-0808">Transferase</keyword>
<dbReference type="InterPro" id="IPR001001">
    <property type="entry name" value="DNA_polIII_beta"/>
</dbReference>
<dbReference type="GO" id="GO:0008408">
    <property type="term" value="F:3'-5' exonuclease activity"/>
    <property type="evidence" value="ECO:0007669"/>
    <property type="project" value="InterPro"/>
</dbReference>
<evidence type="ECO:0000259" key="11">
    <source>
        <dbReference type="Pfam" id="PF02768"/>
    </source>
</evidence>
<dbReference type="InterPro" id="IPR022635">
    <property type="entry name" value="DNA_polIII_beta_C"/>
</dbReference>
<evidence type="ECO:0000259" key="10">
    <source>
        <dbReference type="Pfam" id="PF02767"/>
    </source>
</evidence>
<evidence type="ECO:0000256" key="4">
    <source>
        <dbReference type="ARBA" id="ARBA00022679"/>
    </source>
</evidence>
<protein>
    <submittedName>
        <fullName evidence="12">DNA polymerase-3 subunit beta</fullName>
    </submittedName>
</protein>
<evidence type="ECO:0000256" key="3">
    <source>
        <dbReference type="ARBA" id="ARBA00022490"/>
    </source>
</evidence>
<keyword evidence="7" id="KW-0239">DNA-directed DNA polymerase</keyword>
<dbReference type="InterPro" id="IPR022634">
    <property type="entry name" value="DNA_polIII_beta_N"/>
</dbReference>
<feature type="domain" description="DNA polymerase III beta sliding clamp C-terminal" evidence="11">
    <location>
        <begin position="245"/>
        <end position="359"/>
    </location>
</feature>
<keyword evidence="8" id="KW-0238">DNA-binding</keyword>
<dbReference type="OrthoDB" id="90244at2"/>
<evidence type="ECO:0000313" key="13">
    <source>
        <dbReference type="Proteomes" id="UP000191153"/>
    </source>
</evidence>
<dbReference type="NCBIfam" id="TIGR00663">
    <property type="entry name" value="dnan"/>
    <property type="match status" value="1"/>
</dbReference>
<dbReference type="Gene3D" id="3.10.150.10">
    <property type="entry name" value="DNA Polymerase III, subunit A, domain 2"/>
    <property type="match status" value="1"/>
</dbReference>
<dbReference type="Pfam" id="PF02768">
    <property type="entry name" value="DNA_pol3_beta_3"/>
    <property type="match status" value="1"/>
</dbReference>
<dbReference type="CDD" id="cd00140">
    <property type="entry name" value="beta_clamp"/>
    <property type="match status" value="1"/>
</dbReference>
<evidence type="ECO:0000256" key="8">
    <source>
        <dbReference type="ARBA" id="ARBA00023125"/>
    </source>
</evidence>
<dbReference type="PANTHER" id="PTHR30478">
    <property type="entry name" value="DNA POLYMERASE III SUBUNIT BETA"/>
    <property type="match status" value="1"/>
</dbReference>
<dbReference type="SMART" id="SM00480">
    <property type="entry name" value="POL3Bc"/>
    <property type="match status" value="1"/>
</dbReference>
<dbReference type="Pfam" id="PF00712">
    <property type="entry name" value="DNA_pol3_beta"/>
    <property type="match status" value="1"/>
</dbReference>
<dbReference type="GO" id="GO:0006271">
    <property type="term" value="P:DNA strand elongation involved in DNA replication"/>
    <property type="evidence" value="ECO:0007669"/>
    <property type="project" value="TreeGrafter"/>
</dbReference>
<dbReference type="GO" id="GO:0009360">
    <property type="term" value="C:DNA polymerase III complex"/>
    <property type="evidence" value="ECO:0007669"/>
    <property type="project" value="InterPro"/>
</dbReference>
<dbReference type="GO" id="GO:0005737">
    <property type="term" value="C:cytoplasm"/>
    <property type="evidence" value="ECO:0007669"/>
    <property type="project" value="UniProtKB-SubCell"/>
</dbReference>
<dbReference type="EMBL" id="FUWX01000016">
    <property type="protein sequence ID" value="SJZ94210.1"/>
    <property type="molecule type" value="Genomic_DNA"/>
</dbReference>
<dbReference type="SUPFAM" id="SSF55979">
    <property type="entry name" value="DNA clamp"/>
    <property type="match status" value="3"/>
</dbReference>
<dbReference type="InterPro" id="IPR046938">
    <property type="entry name" value="DNA_clamp_sf"/>
</dbReference>
<keyword evidence="6" id="KW-0235">DNA replication</keyword>
<evidence type="ECO:0000256" key="7">
    <source>
        <dbReference type="ARBA" id="ARBA00022932"/>
    </source>
</evidence>
<dbReference type="STRING" id="180163.SAMN02745174_02010"/>
<keyword evidence="5" id="KW-0548">Nucleotidyltransferase</keyword>
<comment type="similarity">
    <text evidence="2">Belongs to the beta sliding clamp family.</text>
</comment>
<reference evidence="12 13" key="1">
    <citation type="submission" date="2017-02" db="EMBL/GenBank/DDBJ databases">
        <authorList>
            <person name="Peterson S.W."/>
        </authorList>
    </citation>
    <scope>NUCLEOTIDE SEQUENCE [LARGE SCALE GENOMIC DNA]</scope>
    <source>
        <strain evidence="12 13">ATCC 700028</strain>
    </source>
</reference>
<proteinExistence type="inferred from homology"/>
<accession>A0A1T4PRK1</accession>
<evidence type="ECO:0000256" key="5">
    <source>
        <dbReference type="ARBA" id="ARBA00022695"/>
    </source>
</evidence>
<feature type="domain" description="DNA polymerase III beta sliding clamp central" evidence="10">
    <location>
        <begin position="125"/>
        <end position="236"/>
    </location>
</feature>
<evidence type="ECO:0000256" key="6">
    <source>
        <dbReference type="ARBA" id="ARBA00022705"/>
    </source>
</evidence>
<keyword evidence="13" id="KW-1185">Reference proteome</keyword>
<dbReference type="Proteomes" id="UP000191153">
    <property type="component" value="Unassembled WGS sequence"/>
</dbReference>
<gene>
    <name evidence="12" type="ORF">SAMN02745174_02010</name>
</gene>
<dbReference type="PANTHER" id="PTHR30478:SF0">
    <property type="entry name" value="BETA SLIDING CLAMP"/>
    <property type="match status" value="1"/>
</dbReference>
<dbReference type="Gene3D" id="3.70.10.10">
    <property type="match status" value="1"/>
</dbReference>
<sequence length="363" mass="41403">MIFSINRINLVEILSEFTNILKDNPIRPVLSGLKIEAIDDKIIFTGTNMETNFIREVRGEVNENGVVVFKPQLVFEYVKLLDNETIIFSLQNETLLIHQAEFTILDADIYPMIPKLTFDKIIDIKGRDLVKSFEKVKFSSAISNENLAINCIRTIFSSEGIEFISTDSYRLTYLKEDYPCSLEKELSIPIETIIILCKLMKDLDDIVTIGHNGSTLVFLWKDIYFSTKLIEMPFPNVKAIIAGANFTKMMEFSTKELKSALKKVMTVARTSIETKNGALFEFKNNNLIMSAFSGKAKITQKVNMIKTGEDLRCSLNTKYLYDFIENIEKNTVIKGNAASAMFEVSEFENPSYKYILMPLALRD</sequence>